<evidence type="ECO:0000313" key="6">
    <source>
        <dbReference type="Proteomes" id="UP000029981"/>
    </source>
</evidence>
<dbReference type="EMBL" id="CM002928">
    <property type="protein sequence ID" value="KGN45098.1"/>
    <property type="molecule type" value="Genomic_DNA"/>
</dbReference>
<keyword evidence="3" id="KW-0611">Plant defense</keyword>
<dbReference type="OMA" id="IRRKCAM"/>
<name>A0A0A0K6I1_CUCSA</name>
<dbReference type="GO" id="GO:0006952">
    <property type="term" value="P:defense response"/>
    <property type="evidence" value="ECO:0007669"/>
    <property type="project" value="UniProtKB-KW"/>
</dbReference>
<gene>
    <name evidence="5" type="ORF">Csa_7G425900</name>
</gene>
<reference evidence="5 6" key="3">
    <citation type="journal article" date="2010" name="BMC Genomics">
        <title>Transcriptome sequencing and comparative analysis of cucumber flowers with different sex types.</title>
        <authorList>
            <person name="Guo S."/>
            <person name="Zheng Y."/>
            <person name="Joung J.G."/>
            <person name="Liu S."/>
            <person name="Zhang Z."/>
            <person name="Crasta O.R."/>
            <person name="Sobral B.W."/>
            <person name="Xu Y."/>
            <person name="Huang S."/>
            <person name="Fei Z."/>
        </authorList>
    </citation>
    <scope>NUCLEOTIDE SEQUENCE [LARGE SCALE GENOMIC DNA]</scope>
    <source>
        <strain evidence="6">cv. 9930</strain>
    </source>
</reference>
<dbReference type="Gene3D" id="1.20.5.4130">
    <property type="match status" value="1"/>
</dbReference>
<evidence type="ECO:0000256" key="2">
    <source>
        <dbReference type="ARBA" id="ARBA00022741"/>
    </source>
</evidence>
<evidence type="ECO:0000313" key="5">
    <source>
        <dbReference type="EMBL" id="KGN45098.1"/>
    </source>
</evidence>
<evidence type="ECO:0000256" key="1">
    <source>
        <dbReference type="ARBA" id="ARBA00022737"/>
    </source>
</evidence>
<sequence>MALEGILSGVGVEILKKLSSHALECLGMVCGLNDDLNKLRSNVSSIQSVLRDAEQRQIKGNDHSLTDWLEKLGDVFYDVEDVLDEISTEALRREVMTRGKNAKQSRKLMRGLMLFPKKKISFSSMELLILGYKMFYLIQLGWKGILTHL</sequence>
<proteinExistence type="predicted"/>
<keyword evidence="2" id="KW-0547">Nucleotide-binding</keyword>
<organism evidence="5 6">
    <name type="scientific">Cucumis sativus</name>
    <name type="common">Cucumber</name>
    <dbReference type="NCBI Taxonomy" id="3659"/>
    <lineage>
        <taxon>Eukaryota</taxon>
        <taxon>Viridiplantae</taxon>
        <taxon>Streptophyta</taxon>
        <taxon>Embryophyta</taxon>
        <taxon>Tracheophyta</taxon>
        <taxon>Spermatophyta</taxon>
        <taxon>Magnoliopsida</taxon>
        <taxon>eudicotyledons</taxon>
        <taxon>Gunneridae</taxon>
        <taxon>Pentapetalae</taxon>
        <taxon>rosids</taxon>
        <taxon>fabids</taxon>
        <taxon>Cucurbitales</taxon>
        <taxon>Cucurbitaceae</taxon>
        <taxon>Benincaseae</taxon>
        <taxon>Cucumis</taxon>
    </lineage>
</organism>
<keyword evidence="6" id="KW-1185">Reference proteome</keyword>
<evidence type="ECO:0000259" key="4">
    <source>
        <dbReference type="Pfam" id="PF18052"/>
    </source>
</evidence>
<dbReference type="STRING" id="3659.A0A0A0K6I1"/>
<reference evidence="5 6" key="4">
    <citation type="journal article" date="2011" name="BMC Genomics">
        <title>RNA-Seq improves annotation of protein-coding genes in the cucumber genome.</title>
        <authorList>
            <person name="Li Z."/>
            <person name="Zhang Z."/>
            <person name="Yan P."/>
            <person name="Huang S."/>
            <person name="Fei Z."/>
            <person name="Lin K."/>
        </authorList>
    </citation>
    <scope>NUCLEOTIDE SEQUENCE [LARGE SCALE GENOMIC DNA]</scope>
    <source>
        <strain evidence="6">cv. 9930</strain>
    </source>
</reference>
<keyword evidence="1" id="KW-0677">Repeat</keyword>
<dbReference type="Proteomes" id="UP000029981">
    <property type="component" value="Chromosome 7"/>
</dbReference>
<dbReference type="Gramene" id="KGN45098">
    <property type="protein sequence ID" value="KGN45098"/>
    <property type="gene ID" value="Csa_7G425900"/>
</dbReference>
<feature type="domain" description="Disease resistance N-terminal" evidence="4">
    <location>
        <begin position="14"/>
        <end position="102"/>
    </location>
</feature>
<reference evidence="5 6" key="2">
    <citation type="journal article" date="2009" name="PLoS ONE">
        <title>An integrated genetic and cytogenetic map of the cucumber genome.</title>
        <authorList>
            <person name="Ren Y."/>
            <person name="Zhang Z."/>
            <person name="Liu J."/>
            <person name="Staub J.E."/>
            <person name="Han Y."/>
            <person name="Cheng Z."/>
            <person name="Li X."/>
            <person name="Lu J."/>
            <person name="Miao H."/>
            <person name="Kang H."/>
            <person name="Xie B."/>
            <person name="Gu X."/>
            <person name="Wang X."/>
            <person name="Du Y."/>
            <person name="Jin W."/>
            <person name="Huang S."/>
        </authorList>
    </citation>
    <scope>NUCLEOTIDE SEQUENCE [LARGE SCALE GENOMIC DNA]</scope>
    <source>
        <strain evidence="6">cv. 9930</strain>
    </source>
</reference>
<dbReference type="GO" id="GO:0000166">
    <property type="term" value="F:nucleotide binding"/>
    <property type="evidence" value="ECO:0007669"/>
    <property type="project" value="UniProtKB-KW"/>
</dbReference>
<evidence type="ECO:0000256" key="3">
    <source>
        <dbReference type="ARBA" id="ARBA00022821"/>
    </source>
</evidence>
<dbReference type="AlphaFoldDB" id="A0A0A0K6I1"/>
<dbReference type="InterPro" id="IPR041118">
    <property type="entry name" value="Rx_N"/>
</dbReference>
<reference evidence="5 6" key="1">
    <citation type="journal article" date="2009" name="Nat. Genet.">
        <title>The genome of the cucumber, Cucumis sativus L.</title>
        <authorList>
            <person name="Huang S."/>
            <person name="Li R."/>
            <person name="Zhang Z."/>
            <person name="Li L."/>
            <person name="Gu X."/>
            <person name="Fan W."/>
            <person name="Lucas W.J."/>
            <person name="Wang X."/>
            <person name="Xie B."/>
            <person name="Ni P."/>
            <person name="Ren Y."/>
            <person name="Zhu H."/>
            <person name="Li J."/>
            <person name="Lin K."/>
            <person name="Jin W."/>
            <person name="Fei Z."/>
            <person name="Li G."/>
            <person name="Staub J."/>
            <person name="Kilian A."/>
            <person name="van der Vossen E.A."/>
            <person name="Wu Y."/>
            <person name="Guo J."/>
            <person name="He J."/>
            <person name="Jia Z."/>
            <person name="Ren Y."/>
            <person name="Tian G."/>
            <person name="Lu Y."/>
            <person name="Ruan J."/>
            <person name="Qian W."/>
            <person name="Wang M."/>
            <person name="Huang Q."/>
            <person name="Li B."/>
            <person name="Xuan Z."/>
            <person name="Cao J."/>
            <person name="Asan"/>
            <person name="Wu Z."/>
            <person name="Zhang J."/>
            <person name="Cai Q."/>
            <person name="Bai Y."/>
            <person name="Zhao B."/>
            <person name="Han Y."/>
            <person name="Li Y."/>
            <person name="Li X."/>
            <person name="Wang S."/>
            <person name="Shi Q."/>
            <person name="Liu S."/>
            <person name="Cho W.K."/>
            <person name="Kim J.Y."/>
            <person name="Xu Y."/>
            <person name="Heller-Uszynska K."/>
            <person name="Miao H."/>
            <person name="Cheng Z."/>
            <person name="Zhang S."/>
            <person name="Wu J."/>
            <person name="Yang Y."/>
            <person name="Kang H."/>
            <person name="Li M."/>
            <person name="Liang H."/>
            <person name="Ren X."/>
            <person name="Shi Z."/>
            <person name="Wen M."/>
            <person name="Jian M."/>
            <person name="Yang H."/>
            <person name="Zhang G."/>
            <person name="Yang Z."/>
            <person name="Chen R."/>
            <person name="Liu S."/>
            <person name="Li J."/>
            <person name="Ma L."/>
            <person name="Liu H."/>
            <person name="Zhou Y."/>
            <person name="Zhao J."/>
            <person name="Fang X."/>
            <person name="Li G."/>
            <person name="Fang L."/>
            <person name="Li Y."/>
            <person name="Liu D."/>
            <person name="Zheng H."/>
            <person name="Zhang Y."/>
            <person name="Qin N."/>
            <person name="Li Z."/>
            <person name="Yang G."/>
            <person name="Yang S."/>
            <person name="Bolund L."/>
            <person name="Kristiansen K."/>
            <person name="Zheng H."/>
            <person name="Li S."/>
            <person name="Zhang X."/>
            <person name="Yang H."/>
            <person name="Wang J."/>
            <person name="Sun R."/>
            <person name="Zhang B."/>
            <person name="Jiang S."/>
            <person name="Wang J."/>
            <person name="Du Y."/>
            <person name="Li S."/>
        </authorList>
    </citation>
    <scope>NUCLEOTIDE SEQUENCE [LARGE SCALE GENOMIC DNA]</scope>
    <source>
        <strain evidence="6">cv. 9930</strain>
    </source>
</reference>
<protein>
    <recommendedName>
        <fullName evidence="4">Disease resistance N-terminal domain-containing protein</fullName>
    </recommendedName>
</protein>
<accession>A0A0A0K6I1</accession>
<dbReference type="Pfam" id="PF18052">
    <property type="entry name" value="Rx_N"/>
    <property type="match status" value="1"/>
</dbReference>